<reference evidence="1" key="2">
    <citation type="submission" date="2020-09" db="EMBL/GenBank/DDBJ databases">
        <authorList>
            <person name="Sun Q."/>
            <person name="Sedlacek I."/>
        </authorList>
    </citation>
    <scope>NUCLEOTIDE SEQUENCE</scope>
    <source>
        <strain evidence="1">CCM 7684</strain>
    </source>
</reference>
<gene>
    <name evidence="1" type="ORF">GCM10007276_13590</name>
</gene>
<dbReference type="Proteomes" id="UP000602745">
    <property type="component" value="Unassembled WGS sequence"/>
</dbReference>
<sequence>MGIVIEFPKQAAADQEDPQIDLMTAVDVAIRDLADVLRNWDTEEARRQARECRNTLLNAYLLSLAE</sequence>
<proteinExistence type="predicted"/>
<name>A0A8J2VR57_9RHOB</name>
<organism evidence="1 2">
    <name type="scientific">Agaricicola taiwanensis</name>
    <dbReference type="NCBI Taxonomy" id="591372"/>
    <lineage>
        <taxon>Bacteria</taxon>
        <taxon>Pseudomonadati</taxon>
        <taxon>Pseudomonadota</taxon>
        <taxon>Alphaproteobacteria</taxon>
        <taxon>Rhodobacterales</taxon>
        <taxon>Paracoccaceae</taxon>
        <taxon>Agaricicola</taxon>
    </lineage>
</organism>
<comment type="caution">
    <text evidence="1">The sequence shown here is derived from an EMBL/GenBank/DDBJ whole genome shotgun (WGS) entry which is preliminary data.</text>
</comment>
<keyword evidence="2" id="KW-1185">Reference proteome</keyword>
<dbReference type="EMBL" id="BMCP01000001">
    <property type="protein sequence ID" value="GGE37463.1"/>
    <property type="molecule type" value="Genomic_DNA"/>
</dbReference>
<evidence type="ECO:0000313" key="1">
    <source>
        <dbReference type="EMBL" id="GGE37463.1"/>
    </source>
</evidence>
<dbReference type="RefSeq" id="WP_188408902.1">
    <property type="nucleotide sequence ID" value="NZ_BMCP01000001.1"/>
</dbReference>
<accession>A0A8J2VR57</accession>
<dbReference type="AlphaFoldDB" id="A0A8J2VR57"/>
<protein>
    <submittedName>
        <fullName evidence="1">Uncharacterized protein</fullName>
    </submittedName>
</protein>
<reference evidence="1" key="1">
    <citation type="journal article" date="2014" name="Int. J. Syst. Evol. Microbiol.">
        <title>Complete genome sequence of Corynebacterium casei LMG S-19264T (=DSM 44701T), isolated from a smear-ripened cheese.</title>
        <authorList>
            <consortium name="US DOE Joint Genome Institute (JGI-PGF)"/>
            <person name="Walter F."/>
            <person name="Albersmeier A."/>
            <person name="Kalinowski J."/>
            <person name="Ruckert C."/>
        </authorList>
    </citation>
    <scope>NUCLEOTIDE SEQUENCE</scope>
    <source>
        <strain evidence="1">CCM 7684</strain>
    </source>
</reference>
<evidence type="ECO:0000313" key="2">
    <source>
        <dbReference type="Proteomes" id="UP000602745"/>
    </source>
</evidence>